<feature type="region of interest" description="Disordered" evidence="1">
    <location>
        <begin position="233"/>
        <end position="258"/>
    </location>
</feature>
<dbReference type="AlphaFoldDB" id="X6N1M5"/>
<keyword evidence="2" id="KW-0812">Transmembrane</keyword>
<feature type="compositionally biased region" description="Low complexity" evidence="1">
    <location>
        <begin position="234"/>
        <end position="243"/>
    </location>
</feature>
<feature type="region of interest" description="Disordered" evidence="1">
    <location>
        <begin position="275"/>
        <end position="321"/>
    </location>
</feature>
<feature type="transmembrane region" description="Helical" evidence="2">
    <location>
        <begin position="47"/>
        <end position="63"/>
    </location>
</feature>
<proteinExistence type="predicted"/>
<feature type="non-terminal residue" evidence="3">
    <location>
        <position position="380"/>
    </location>
</feature>
<protein>
    <submittedName>
        <fullName evidence="3">Uncharacterized protein</fullName>
    </submittedName>
</protein>
<name>X6N1M5_RETFI</name>
<keyword evidence="2" id="KW-0472">Membrane</keyword>
<evidence type="ECO:0000256" key="2">
    <source>
        <dbReference type="SAM" id="Phobius"/>
    </source>
</evidence>
<gene>
    <name evidence="3" type="ORF">RFI_17591</name>
</gene>
<feature type="compositionally biased region" description="Basic and acidic residues" evidence="1">
    <location>
        <begin position="282"/>
        <end position="296"/>
    </location>
</feature>
<feature type="compositionally biased region" description="Low complexity" evidence="1">
    <location>
        <begin position="297"/>
        <end position="314"/>
    </location>
</feature>
<feature type="compositionally biased region" description="Polar residues" evidence="1">
    <location>
        <begin position="130"/>
        <end position="150"/>
    </location>
</feature>
<accession>X6N1M5</accession>
<feature type="compositionally biased region" description="Polar residues" evidence="1">
    <location>
        <begin position="15"/>
        <end position="24"/>
    </location>
</feature>
<reference evidence="3 4" key="1">
    <citation type="journal article" date="2013" name="Curr. Biol.">
        <title>The Genome of the Foraminiferan Reticulomyxa filosa.</title>
        <authorList>
            <person name="Glockner G."/>
            <person name="Hulsmann N."/>
            <person name="Schleicher M."/>
            <person name="Noegel A.A."/>
            <person name="Eichinger L."/>
            <person name="Gallinger C."/>
            <person name="Pawlowski J."/>
            <person name="Sierra R."/>
            <person name="Euteneuer U."/>
            <person name="Pillet L."/>
            <person name="Moustafa A."/>
            <person name="Platzer M."/>
            <person name="Groth M."/>
            <person name="Szafranski K."/>
            <person name="Schliwa M."/>
        </authorList>
    </citation>
    <scope>NUCLEOTIDE SEQUENCE [LARGE SCALE GENOMIC DNA]</scope>
</reference>
<evidence type="ECO:0000313" key="4">
    <source>
        <dbReference type="Proteomes" id="UP000023152"/>
    </source>
</evidence>
<keyword evidence="2" id="KW-1133">Transmembrane helix</keyword>
<organism evidence="3 4">
    <name type="scientific">Reticulomyxa filosa</name>
    <dbReference type="NCBI Taxonomy" id="46433"/>
    <lineage>
        <taxon>Eukaryota</taxon>
        <taxon>Sar</taxon>
        <taxon>Rhizaria</taxon>
        <taxon>Retaria</taxon>
        <taxon>Foraminifera</taxon>
        <taxon>Monothalamids</taxon>
        <taxon>Reticulomyxidae</taxon>
        <taxon>Reticulomyxa</taxon>
    </lineage>
</organism>
<feature type="region of interest" description="Disordered" evidence="1">
    <location>
        <begin position="117"/>
        <end position="158"/>
    </location>
</feature>
<dbReference type="EMBL" id="ASPP01013455">
    <property type="protein sequence ID" value="ETO19639.1"/>
    <property type="molecule type" value="Genomic_DNA"/>
</dbReference>
<feature type="region of interest" description="Disordered" evidence="1">
    <location>
        <begin position="1"/>
        <end position="24"/>
    </location>
</feature>
<sequence>MYQYAKCTKPYPNTDKGTNNKQLSGSKKNFNCPLQTVLLQLYSNKRIVFISLFLILVFLKTLLQKKNIFTFADRCLPQFFLLWENSLPLGTFLSRLHFFCPLSLYVILQTESGNMTSKAKSRQELDNRTNAKQQKMSASSAPTKSGLPSNKRTEKDNRKVTVVNEYMEYDNKLQLLYTRKAIAKGTRIFVECPFFMIGVPPVANHPGNMLYAYEKFKKDVSPEKQSMVFAAFHSSSPSSSSNSNDKKRAMKHLQKPEIKKQESIEANIAYLQTKWQASTNGDEEKEKENEKKKEKQINTNTNTNTNANTNTNTNKTKKPYHDKDWEDMSRLAYILHYYSINLQYVSPLDDEMNTVDKFQLQWFDSKTAQPLVAGDANDRK</sequence>
<evidence type="ECO:0000256" key="1">
    <source>
        <dbReference type="SAM" id="MobiDB-lite"/>
    </source>
</evidence>
<keyword evidence="4" id="KW-1185">Reference proteome</keyword>
<evidence type="ECO:0000313" key="3">
    <source>
        <dbReference type="EMBL" id="ETO19639.1"/>
    </source>
</evidence>
<comment type="caution">
    <text evidence="3">The sequence shown here is derived from an EMBL/GenBank/DDBJ whole genome shotgun (WGS) entry which is preliminary data.</text>
</comment>
<dbReference type="Proteomes" id="UP000023152">
    <property type="component" value="Unassembled WGS sequence"/>
</dbReference>